<evidence type="ECO:0000313" key="1">
    <source>
        <dbReference type="EMBL" id="VDO12191.1"/>
    </source>
</evidence>
<reference evidence="1 2" key="1">
    <citation type="submission" date="2018-11" db="EMBL/GenBank/DDBJ databases">
        <authorList>
            <consortium name="Pathogen Informatics"/>
        </authorList>
    </citation>
    <scope>NUCLEOTIDE SEQUENCE [LARGE SCALE GENOMIC DNA]</scope>
    <source>
        <strain evidence="1 2">MHpl1</strain>
    </source>
</reference>
<protein>
    <submittedName>
        <fullName evidence="1">Uncharacterized protein</fullName>
    </submittedName>
</protein>
<accession>A0A3P7SVV9</accession>
<dbReference type="Proteomes" id="UP000268014">
    <property type="component" value="Unassembled WGS sequence"/>
</dbReference>
<name>A0A3P7SVV9_HAEPC</name>
<gene>
    <name evidence="1" type="ORF">HPLM_LOCUS1953</name>
</gene>
<keyword evidence="2" id="KW-1185">Reference proteome</keyword>
<sequence length="68" mass="7599">MNASVLEQTYDSPSSNWSISVMRTCPSKLNIWRIPSGSAVESPIAFARSSINGFILRTRSLRNAYHKP</sequence>
<proteinExistence type="predicted"/>
<dbReference type="AlphaFoldDB" id="A0A3P7SVV9"/>
<dbReference type="EMBL" id="UZAF01003173">
    <property type="protein sequence ID" value="VDO12191.1"/>
    <property type="molecule type" value="Genomic_DNA"/>
</dbReference>
<organism evidence="1 2">
    <name type="scientific">Haemonchus placei</name>
    <name type="common">Barber's pole worm</name>
    <dbReference type="NCBI Taxonomy" id="6290"/>
    <lineage>
        <taxon>Eukaryota</taxon>
        <taxon>Metazoa</taxon>
        <taxon>Ecdysozoa</taxon>
        <taxon>Nematoda</taxon>
        <taxon>Chromadorea</taxon>
        <taxon>Rhabditida</taxon>
        <taxon>Rhabditina</taxon>
        <taxon>Rhabditomorpha</taxon>
        <taxon>Strongyloidea</taxon>
        <taxon>Trichostrongylidae</taxon>
        <taxon>Haemonchus</taxon>
    </lineage>
</organism>
<evidence type="ECO:0000313" key="2">
    <source>
        <dbReference type="Proteomes" id="UP000268014"/>
    </source>
</evidence>